<accession>A0A8T3YM43</accession>
<keyword evidence="1" id="KW-0472">Membrane</keyword>
<dbReference type="PANTHER" id="PTHR39650">
    <property type="entry name" value="CDP-ARCHAEOL SYNTHASE"/>
    <property type="match status" value="1"/>
</dbReference>
<name>A0A8T3YM43_9ARCH</name>
<protein>
    <submittedName>
        <fullName evidence="2">CDP-2,3-bis-(O-geranylgeranyl)-sn-glycerol synthase</fullName>
        <ecNumber evidence="2">2.7.7.67</ecNumber>
    </submittedName>
</protein>
<organism evidence="2 3">
    <name type="scientific">Candidatus Iainarchaeum sp</name>
    <dbReference type="NCBI Taxonomy" id="3101447"/>
    <lineage>
        <taxon>Archaea</taxon>
        <taxon>Candidatus Iainarchaeota</taxon>
        <taxon>Candidatus Iainarchaeia</taxon>
        <taxon>Candidatus Iainarchaeales</taxon>
        <taxon>Candidatus Iainarchaeaceae</taxon>
        <taxon>Candidatus Iainarchaeum</taxon>
    </lineage>
</organism>
<evidence type="ECO:0000256" key="1">
    <source>
        <dbReference type="SAM" id="Phobius"/>
    </source>
</evidence>
<dbReference type="NCBIfam" id="NF003114">
    <property type="entry name" value="PRK04032.1"/>
    <property type="match status" value="1"/>
</dbReference>
<evidence type="ECO:0000313" key="3">
    <source>
        <dbReference type="Proteomes" id="UP000732298"/>
    </source>
</evidence>
<keyword evidence="2" id="KW-0808">Transferase</keyword>
<dbReference type="PANTHER" id="PTHR39650:SF1">
    <property type="entry name" value="CDP-ARCHAEOL SYNTHASE"/>
    <property type="match status" value="1"/>
</dbReference>
<dbReference type="Proteomes" id="UP000732298">
    <property type="component" value="Unassembled WGS sequence"/>
</dbReference>
<keyword evidence="2" id="KW-0548">Nucleotidyltransferase</keyword>
<reference evidence="2" key="1">
    <citation type="submission" date="2020-07" db="EMBL/GenBank/DDBJ databases">
        <title>Huge and variable diversity of episymbiotic CPR bacteria and DPANN archaea in groundwater ecosystems.</title>
        <authorList>
            <person name="He C.Y."/>
            <person name="Keren R."/>
            <person name="Whittaker M."/>
            <person name="Farag I.F."/>
            <person name="Doudna J."/>
            <person name="Cate J.H.D."/>
            <person name="Banfield J.F."/>
        </authorList>
    </citation>
    <scope>NUCLEOTIDE SEQUENCE</scope>
    <source>
        <strain evidence="2">NC_groundwater_1296_Ag_S-0.2um_52_80</strain>
    </source>
</reference>
<proteinExistence type="predicted"/>
<keyword evidence="1" id="KW-1133">Transmembrane helix</keyword>
<dbReference type="EMBL" id="JACQPB010000041">
    <property type="protein sequence ID" value="MBI4210757.1"/>
    <property type="molecule type" value="Genomic_DNA"/>
</dbReference>
<gene>
    <name evidence="2" type="ORF">HY544_04600</name>
</gene>
<dbReference type="AlphaFoldDB" id="A0A8T3YM43"/>
<evidence type="ECO:0000313" key="2">
    <source>
        <dbReference type="EMBL" id="MBI4210757.1"/>
    </source>
</evidence>
<dbReference type="InterPro" id="IPR032690">
    <property type="entry name" value="CarS"/>
</dbReference>
<comment type="caution">
    <text evidence="2">The sequence shown here is derived from an EMBL/GenBank/DDBJ whole genome shotgun (WGS) entry which is preliminary data.</text>
</comment>
<feature type="transmembrane region" description="Helical" evidence="1">
    <location>
        <begin position="55"/>
        <end position="74"/>
    </location>
</feature>
<sequence length="173" mass="18636">MVQTLDFLARMALYLAPMYFANSSAMILGGKTPIDLGTKIWDGNRLFGRGKTFRGFIAGVAVGTSVAAIISALFPVQTAELTGNYIMLGLLLSLGAITGDLAASFLKRRVGMEPGKEVLFLDQLDFLAGGIAFAAVIYIPTLLEIAAYASATLIVHRLSNYVAFRTNLKRVPW</sequence>
<dbReference type="EC" id="2.7.7.67" evidence="2"/>
<feature type="transmembrane region" description="Helical" evidence="1">
    <location>
        <begin position="12"/>
        <end position="34"/>
    </location>
</feature>
<feature type="transmembrane region" description="Helical" evidence="1">
    <location>
        <begin position="86"/>
        <end position="106"/>
    </location>
</feature>
<dbReference type="GO" id="GO:0043338">
    <property type="term" value="F:CDP-2,3-bis-(O-geranylgeranyl)-sn-glycerol synthase activity"/>
    <property type="evidence" value="ECO:0007669"/>
    <property type="project" value="UniProtKB-EC"/>
</dbReference>
<dbReference type="Pfam" id="PF01864">
    <property type="entry name" value="CarS-like"/>
    <property type="match status" value="1"/>
</dbReference>
<keyword evidence="1" id="KW-0812">Transmembrane</keyword>
<feature type="transmembrane region" description="Helical" evidence="1">
    <location>
        <begin position="118"/>
        <end position="139"/>
    </location>
</feature>